<dbReference type="EMBL" id="JWIN03000017">
    <property type="protein sequence ID" value="KAB1264557.1"/>
    <property type="molecule type" value="Genomic_DNA"/>
</dbReference>
<keyword evidence="2" id="KW-0732">Signal</keyword>
<comment type="caution">
    <text evidence="3">The sequence shown here is derived from an EMBL/GenBank/DDBJ whole genome shotgun (WGS) entry which is preliminary data.</text>
</comment>
<dbReference type="Proteomes" id="UP000299084">
    <property type="component" value="Unassembled WGS sequence"/>
</dbReference>
<accession>A0A5N4D0I4</accession>
<feature type="signal peptide" evidence="2">
    <location>
        <begin position="1"/>
        <end position="25"/>
    </location>
</feature>
<dbReference type="AlphaFoldDB" id="A0A5N4D0I4"/>
<protein>
    <submittedName>
        <fullName evidence="3">Uncharacterized protein</fullName>
    </submittedName>
</protein>
<evidence type="ECO:0000256" key="1">
    <source>
        <dbReference type="SAM" id="MobiDB-lite"/>
    </source>
</evidence>
<proteinExistence type="predicted"/>
<evidence type="ECO:0000313" key="4">
    <source>
        <dbReference type="Proteomes" id="UP000299084"/>
    </source>
</evidence>
<name>A0A5N4D0I4_CAMDR</name>
<organism evidence="3 4">
    <name type="scientific">Camelus dromedarius</name>
    <name type="common">Dromedary</name>
    <name type="synonym">Arabian camel</name>
    <dbReference type="NCBI Taxonomy" id="9838"/>
    <lineage>
        <taxon>Eukaryota</taxon>
        <taxon>Metazoa</taxon>
        <taxon>Chordata</taxon>
        <taxon>Craniata</taxon>
        <taxon>Vertebrata</taxon>
        <taxon>Euteleostomi</taxon>
        <taxon>Mammalia</taxon>
        <taxon>Eutheria</taxon>
        <taxon>Laurasiatheria</taxon>
        <taxon>Artiodactyla</taxon>
        <taxon>Tylopoda</taxon>
        <taxon>Camelidae</taxon>
        <taxon>Camelus</taxon>
    </lineage>
</organism>
<keyword evidence="4" id="KW-1185">Reference proteome</keyword>
<feature type="region of interest" description="Disordered" evidence="1">
    <location>
        <begin position="102"/>
        <end position="122"/>
    </location>
</feature>
<feature type="region of interest" description="Disordered" evidence="1">
    <location>
        <begin position="337"/>
        <end position="379"/>
    </location>
</feature>
<feature type="region of interest" description="Disordered" evidence="1">
    <location>
        <begin position="23"/>
        <end position="53"/>
    </location>
</feature>
<evidence type="ECO:0000313" key="3">
    <source>
        <dbReference type="EMBL" id="KAB1264557.1"/>
    </source>
</evidence>
<feature type="chain" id="PRO_5024348221" evidence="2">
    <location>
        <begin position="26"/>
        <end position="509"/>
    </location>
</feature>
<feature type="compositionally biased region" description="Polar residues" evidence="1">
    <location>
        <begin position="102"/>
        <end position="121"/>
    </location>
</feature>
<evidence type="ECO:0000256" key="2">
    <source>
        <dbReference type="SAM" id="SignalP"/>
    </source>
</evidence>
<feature type="compositionally biased region" description="Polar residues" evidence="1">
    <location>
        <begin position="23"/>
        <end position="42"/>
    </location>
</feature>
<sequence length="509" mass="54981">MCVGLQWVVPVLRSLGLLCSHSQRAQTPSQPQLSERNLWKSPTQKESRPQVSPHAPITLPWLMGGPVNLAAGMLISPGLLTPGLALLTKRALHLSFHGSAASDNSLGSQRTRQGNWHQNPRTMPGCHLRSPVPGLSHQDSHWAPPGAETSEVCELPFARGASGRVLQNFGEAHCFTSSGLQGLWSEKRPISLAPFKPLRGWTCLQGLKCARNPAWGGRAVKTLSTYVTPLRSSQIPLIGGGRASVLPPRPRIRPPAVLPRPLHYRAASAASKLEREGAGANGPRPSKGEGTLFCLGLTVAGNSLEAQSLSISAPHRPFPLLSLRPTTPAPFLQSIRKCPLPRPSSTPTSSRCQEVGPRGTAARHAGSRAQAARDPRPEMPMAVIPGVSLASYNPDLMRHPAALRGQCQRSRREKRPSLLTAGNESLLFPVIGDFQSDRGNEMLFPPYWGGCQGGIGRVEASTITHSAETMWELKLPPLPQQFVKRGQVEILAFCFSLTRTRQCSPFSAE</sequence>
<reference evidence="3 4" key="1">
    <citation type="journal article" date="2019" name="Mol. Ecol. Resour.">
        <title>Improving Illumina assemblies with Hi-C and long reads: an example with the North African dromedary.</title>
        <authorList>
            <person name="Elbers J.P."/>
            <person name="Rogers M.F."/>
            <person name="Perelman P.L."/>
            <person name="Proskuryakova A.A."/>
            <person name="Serdyukova N.A."/>
            <person name="Johnson W.E."/>
            <person name="Horin P."/>
            <person name="Corander J."/>
            <person name="Murphy D."/>
            <person name="Burger P.A."/>
        </authorList>
    </citation>
    <scope>NUCLEOTIDE SEQUENCE [LARGE SCALE GENOMIC DNA]</scope>
    <source>
        <strain evidence="3">Drom800</strain>
        <tissue evidence="3">Blood</tissue>
    </source>
</reference>
<gene>
    <name evidence="3" type="ORF">Cadr_000020120</name>
</gene>